<evidence type="ECO:0000313" key="4">
    <source>
        <dbReference type="Proteomes" id="UP001501866"/>
    </source>
</evidence>
<proteinExistence type="predicted"/>
<keyword evidence="2" id="KW-0812">Transmembrane</keyword>
<organism evidence="3 4">
    <name type="scientific">Streptomyces virens</name>
    <dbReference type="NCBI Taxonomy" id="285572"/>
    <lineage>
        <taxon>Bacteria</taxon>
        <taxon>Bacillati</taxon>
        <taxon>Actinomycetota</taxon>
        <taxon>Actinomycetes</taxon>
        <taxon>Kitasatosporales</taxon>
        <taxon>Streptomycetaceae</taxon>
        <taxon>Streptomyces</taxon>
    </lineage>
</organism>
<sequence length="213" mass="23211">MRGSAYASVRRRNRTGGGRPPAERGEPSAGAAEPAVSARGAVRAATLIHMASQIITLVGVLLGAVTSFFATTLAERAKFRQAMATRWDERTLDSYVEYVSCVKETARFAGRVLDVRERGEDPSEALLEMEAAEARRSVLFEGFVLLAENTASQAASTVNERLWDLLRCARRPQDTPDADRELLGPALIDALNDLHKAARTDLAIGTSRTGRRR</sequence>
<dbReference type="EMBL" id="BAAAUH010000034">
    <property type="protein sequence ID" value="GAA3188798.1"/>
    <property type="molecule type" value="Genomic_DNA"/>
</dbReference>
<evidence type="ECO:0000256" key="1">
    <source>
        <dbReference type="SAM" id="MobiDB-lite"/>
    </source>
</evidence>
<gene>
    <name evidence="3" type="ORF">GCM10010451_42880</name>
</gene>
<accession>A0ABP6PSQ4</accession>
<keyword evidence="4" id="KW-1185">Reference proteome</keyword>
<feature type="region of interest" description="Disordered" evidence="1">
    <location>
        <begin position="1"/>
        <end position="34"/>
    </location>
</feature>
<reference evidence="4" key="1">
    <citation type="journal article" date="2019" name="Int. J. Syst. Evol. Microbiol.">
        <title>The Global Catalogue of Microorganisms (GCM) 10K type strain sequencing project: providing services to taxonomists for standard genome sequencing and annotation.</title>
        <authorList>
            <consortium name="The Broad Institute Genomics Platform"/>
            <consortium name="The Broad Institute Genome Sequencing Center for Infectious Disease"/>
            <person name="Wu L."/>
            <person name="Ma J."/>
        </authorList>
    </citation>
    <scope>NUCLEOTIDE SEQUENCE [LARGE SCALE GENOMIC DNA]</scope>
    <source>
        <strain evidence="4">JCM 9095</strain>
    </source>
</reference>
<keyword evidence="2" id="KW-0472">Membrane</keyword>
<dbReference type="Proteomes" id="UP001501866">
    <property type="component" value="Unassembled WGS sequence"/>
</dbReference>
<feature type="transmembrane region" description="Helical" evidence="2">
    <location>
        <begin position="54"/>
        <end position="74"/>
    </location>
</feature>
<evidence type="ECO:0000256" key="2">
    <source>
        <dbReference type="SAM" id="Phobius"/>
    </source>
</evidence>
<name>A0ABP6PSQ4_9ACTN</name>
<comment type="caution">
    <text evidence="3">The sequence shown here is derived from an EMBL/GenBank/DDBJ whole genome shotgun (WGS) entry which is preliminary data.</text>
</comment>
<evidence type="ECO:0000313" key="3">
    <source>
        <dbReference type="EMBL" id="GAA3188798.1"/>
    </source>
</evidence>
<protein>
    <submittedName>
        <fullName evidence="3">Uncharacterized protein</fullName>
    </submittedName>
</protein>
<keyword evidence="2" id="KW-1133">Transmembrane helix</keyword>